<name>A0A4D6NDS8_VIGUN</name>
<keyword evidence="2" id="KW-1185">Reference proteome</keyword>
<dbReference type="EMBL" id="CP039354">
    <property type="protein sequence ID" value="QCE10699.1"/>
    <property type="molecule type" value="Genomic_DNA"/>
</dbReference>
<accession>A0A4D6NDS8</accession>
<gene>
    <name evidence="1" type="ORF">DEO72_LG10g1930</name>
</gene>
<proteinExistence type="predicted"/>
<protein>
    <submittedName>
        <fullName evidence="1">Uncharacterized protein</fullName>
    </submittedName>
</protein>
<reference evidence="1 2" key="1">
    <citation type="submission" date="2019-04" db="EMBL/GenBank/DDBJ databases">
        <title>An improved genome assembly and genetic linkage map for asparagus bean, Vigna unguiculata ssp. sesquipedialis.</title>
        <authorList>
            <person name="Xia Q."/>
            <person name="Zhang R."/>
            <person name="Dong Y."/>
        </authorList>
    </citation>
    <scope>NUCLEOTIDE SEQUENCE [LARGE SCALE GENOMIC DNA]</scope>
    <source>
        <tissue evidence="1">Leaf</tissue>
    </source>
</reference>
<evidence type="ECO:0000313" key="1">
    <source>
        <dbReference type="EMBL" id="QCE10699.1"/>
    </source>
</evidence>
<dbReference type="AlphaFoldDB" id="A0A4D6NDS8"/>
<organism evidence="1 2">
    <name type="scientific">Vigna unguiculata</name>
    <name type="common">Cowpea</name>
    <dbReference type="NCBI Taxonomy" id="3917"/>
    <lineage>
        <taxon>Eukaryota</taxon>
        <taxon>Viridiplantae</taxon>
        <taxon>Streptophyta</taxon>
        <taxon>Embryophyta</taxon>
        <taxon>Tracheophyta</taxon>
        <taxon>Spermatophyta</taxon>
        <taxon>Magnoliopsida</taxon>
        <taxon>eudicotyledons</taxon>
        <taxon>Gunneridae</taxon>
        <taxon>Pentapetalae</taxon>
        <taxon>rosids</taxon>
        <taxon>fabids</taxon>
        <taxon>Fabales</taxon>
        <taxon>Fabaceae</taxon>
        <taxon>Papilionoideae</taxon>
        <taxon>50 kb inversion clade</taxon>
        <taxon>NPAAA clade</taxon>
        <taxon>indigoferoid/millettioid clade</taxon>
        <taxon>Phaseoleae</taxon>
        <taxon>Vigna</taxon>
    </lineage>
</organism>
<sequence length="50" mass="5762">MNGEVHILILSFGDTRGKVRMFRAHTWEMLRARRFVAGGSRLLDYERGGP</sequence>
<evidence type="ECO:0000313" key="2">
    <source>
        <dbReference type="Proteomes" id="UP000501690"/>
    </source>
</evidence>
<dbReference type="Proteomes" id="UP000501690">
    <property type="component" value="Linkage Group LG10"/>
</dbReference>